<accession>A0ABV8PVE4</accession>
<protein>
    <submittedName>
        <fullName evidence="2">Uncharacterized protein</fullName>
    </submittedName>
</protein>
<gene>
    <name evidence="2" type="ORF">ACFOW1_03730</name>
</gene>
<evidence type="ECO:0000256" key="1">
    <source>
        <dbReference type="SAM" id="MobiDB-lite"/>
    </source>
</evidence>
<keyword evidence="3" id="KW-1185">Reference proteome</keyword>
<comment type="caution">
    <text evidence="2">The sequence shown here is derived from an EMBL/GenBank/DDBJ whole genome shotgun (WGS) entry which is preliminary data.</text>
</comment>
<evidence type="ECO:0000313" key="2">
    <source>
        <dbReference type="EMBL" id="MFC4230986.1"/>
    </source>
</evidence>
<dbReference type="RefSeq" id="WP_379012373.1">
    <property type="nucleotide sequence ID" value="NZ_JBHSDC010000003.1"/>
</dbReference>
<feature type="region of interest" description="Disordered" evidence="1">
    <location>
        <begin position="1"/>
        <end position="40"/>
    </location>
</feature>
<dbReference type="EMBL" id="JBHSDC010000003">
    <property type="protein sequence ID" value="MFC4230986.1"/>
    <property type="molecule type" value="Genomic_DNA"/>
</dbReference>
<organism evidence="2 3">
    <name type="scientific">Parasediminibacterium paludis</name>
    <dbReference type="NCBI Taxonomy" id="908966"/>
    <lineage>
        <taxon>Bacteria</taxon>
        <taxon>Pseudomonadati</taxon>
        <taxon>Bacteroidota</taxon>
        <taxon>Chitinophagia</taxon>
        <taxon>Chitinophagales</taxon>
        <taxon>Chitinophagaceae</taxon>
        <taxon>Parasediminibacterium</taxon>
    </lineage>
</organism>
<reference evidence="3" key="1">
    <citation type="journal article" date="2019" name="Int. J. Syst. Evol. Microbiol.">
        <title>The Global Catalogue of Microorganisms (GCM) 10K type strain sequencing project: providing services to taxonomists for standard genome sequencing and annotation.</title>
        <authorList>
            <consortium name="The Broad Institute Genomics Platform"/>
            <consortium name="The Broad Institute Genome Sequencing Center for Infectious Disease"/>
            <person name="Wu L."/>
            <person name="Ma J."/>
        </authorList>
    </citation>
    <scope>NUCLEOTIDE SEQUENCE [LARGE SCALE GENOMIC DNA]</scope>
    <source>
        <strain evidence="3">CECT 8010</strain>
    </source>
</reference>
<sequence length="61" mass="7098">MPKPKQPTLRIQAHLQGTQNPTHRSQPCKRANMQPSQNDEPYLSRIFHNNILTQEKSTTIF</sequence>
<name>A0ABV8PVE4_9BACT</name>
<evidence type="ECO:0000313" key="3">
    <source>
        <dbReference type="Proteomes" id="UP001595906"/>
    </source>
</evidence>
<feature type="compositionally biased region" description="Polar residues" evidence="1">
    <location>
        <begin position="15"/>
        <end position="25"/>
    </location>
</feature>
<dbReference type="Proteomes" id="UP001595906">
    <property type="component" value="Unassembled WGS sequence"/>
</dbReference>
<proteinExistence type="predicted"/>